<evidence type="ECO:0000256" key="1">
    <source>
        <dbReference type="SAM" id="MobiDB-lite"/>
    </source>
</evidence>
<organism evidence="2 3">
    <name type="scientific">Chrysodeixis includens</name>
    <name type="common">Soybean looper</name>
    <name type="synonym">Pseudoplusia includens</name>
    <dbReference type="NCBI Taxonomy" id="689277"/>
    <lineage>
        <taxon>Eukaryota</taxon>
        <taxon>Metazoa</taxon>
        <taxon>Ecdysozoa</taxon>
        <taxon>Arthropoda</taxon>
        <taxon>Hexapoda</taxon>
        <taxon>Insecta</taxon>
        <taxon>Pterygota</taxon>
        <taxon>Neoptera</taxon>
        <taxon>Endopterygota</taxon>
        <taxon>Lepidoptera</taxon>
        <taxon>Glossata</taxon>
        <taxon>Ditrysia</taxon>
        <taxon>Noctuoidea</taxon>
        <taxon>Noctuidae</taxon>
        <taxon>Plusiinae</taxon>
        <taxon>Chrysodeixis</taxon>
    </lineage>
</organism>
<dbReference type="AlphaFoldDB" id="A0A9P0BWV5"/>
<reference evidence="2" key="1">
    <citation type="submission" date="2021-12" db="EMBL/GenBank/DDBJ databases">
        <authorList>
            <person name="King R."/>
        </authorList>
    </citation>
    <scope>NUCLEOTIDE SEQUENCE</scope>
</reference>
<sequence>MRTWRSWPRWCGTTAPARPAWTWRWSRQSTAARCSRPTPSSSATSSAPWRRRACWRTARWTWTPCWRCCRPRSASATRPRCERAARSAAPTTATPPTSRRSAGRTPTRMTTSSSRACALTPPPCPTMAPTTCSSFCEILHSRCNKIFIFTMLRKIQFCLYLFVTHIVQNKY</sequence>
<dbReference type="Proteomes" id="UP001154114">
    <property type="component" value="Chromosome 24"/>
</dbReference>
<feature type="region of interest" description="Disordered" evidence="1">
    <location>
        <begin position="80"/>
        <end position="114"/>
    </location>
</feature>
<feature type="compositionally biased region" description="Low complexity" evidence="1">
    <location>
        <begin position="86"/>
        <end position="114"/>
    </location>
</feature>
<evidence type="ECO:0000313" key="3">
    <source>
        <dbReference type="Proteomes" id="UP001154114"/>
    </source>
</evidence>
<keyword evidence="3" id="KW-1185">Reference proteome</keyword>
<accession>A0A9P0BWV5</accession>
<proteinExistence type="predicted"/>
<name>A0A9P0BWV5_CHRIL</name>
<evidence type="ECO:0000313" key="2">
    <source>
        <dbReference type="EMBL" id="CAH0597816.1"/>
    </source>
</evidence>
<protein>
    <submittedName>
        <fullName evidence="2">Uncharacterized protein</fullName>
    </submittedName>
</protein>
<dbReference type="EMBL" id="LR824027">
    <property type="protein sequence ID" value="CAH0597816.1"/>
    <property type="molecule type" value="Genomic_DNA"/>
</dbReference>
<gene>
    <name evidence="2" type="ORF">CINC_LOCUS7895</name>
</gene>